<dbReference type="PROSITE" id="PS50893">
    <property type="entry name" value="ABC_TRANSPORTER_2"/>
    <property type="match status" value="1"/>
</dbReference>
<feature type="transmembrane region" description="Helical" evidence="7">
    <location>
        <begin position="731"/>
        <end position="750"/>
    </location>
</feature>
<dbReference type="Gene3D" id="3.40.50.300">
    <property type="entry name" value="P-loop containing nucleotide triphosphate hydrolases"/>
    <property type="match status" value="1"/>
</dbReference>
<dbReference type="InterPro" id="IPR027417">
    <property type="entry name" value="P-loop_NTPase"/>
</dbReference>
<dbReference type="EMBL" id="GBHO01036839">
    <property type="protein sequence ID" value="JAG06765.1"/>
    <property type="molecule type" value="Transcribed_RNA"/>
</dbReference>
<feature type="transmembrane region" description="Helical" evidence="7">
    <location>
        <begin position="676"/>
        <end position="698"/>
    </location>
</feature>
<sequence>MKYFINVFRWLLPNFKSHPELSIDKRFPLRDSLQSVHLREHIERCWTNELLASIDTNRKPRFLYAAWRCYGPAYVIVSTCLLIIEFLCALQALLYYYYAFEPRPLFSFALWSVSLLYVVTKHLWKASVCHMGIQLRVSLQTLLLKKVLLIDTENVNFKDLNSQVMEVVRRLSNMDNLFLFTPYIFVAFLYTISVGVLLAEYYRYSTSSILLTMAVLFILIPYQVLLAYRTDTAGKKYIRQNMTLCKILNEYRRSWDEVKAYCLKRTFIESVRKHRLSTRSTELTLYLYETVLFVISLHYTKVVALVFVMAHIWFEEDVPEEKVLLLLAFLEIFMYPLSVNLSRSISLTSEFVKTINSLQDVLMMLDKASPNLEGVRKDTEIVIKMKDVQAGTAPLGKLLCEQLVITRGQTVAFPSKLKPRTKKTLLRLLTGEIDLNDGTASIYGKVSLCSKKAWLFPRASVKKNILSNHFYNSQKYQRVINICDLSHDLQYLPKGENTIIGSKGDHNVDIELAMKISIARVLYRDAEVYIFDSILDLLCAQASNRLLERILKAAIKDNKCIIIFSQRPWLVRQTQRLFNVVYDRIQELDARKEKIESLSDYMETDEEQPEEDVTSGGYFTTGLFTPDFRDVRVDWKVMQNSPMPRSISLADLKAYRKKSVVERKKPSSQKSVTRKLLSAVIHTVGFAMTCSVIIGIIVSSLTMHVISAGWLYICLYQSILPPVIDDPALQVLLGLSIAASILLMVQYYWLVNNFLDTVYDGLISSLFSLKRWQSIERESIIFIMQKLQPKLDTNFTATLIQCLKRWLIYWVSVTMMIVYTPVTVVQGVAMSLCLVYIGKYCSGYVTKLWHLQDELWGIVEKYFKFKDEQILSVRSQESSEKYQSMFYEHMDNYTSIQYKVKSALEGLSFWMGLVSVINIGILLLMGLMTGERELL</sequence>
<evidence type="ECO:0000256" key="4">
    <source>
        <dbReference type="ARBA" id="ARBA00022840"/>
    </source>
</evidence>
<evidence type="ECO:0000256" key="6">
    <source>
        <dbReference type="ARBA" id="ARBA00023136"/>
    </source>
</evidence>
<evidence type="ECO:0000256" key="1">
    <source>
        <dbReference type="ARBA" id="ARBA00022448"/>
    </source>
</evidence>
<dbReference type="InterPro" id="IPR011527">
    <property type="entry name" value="ABC1_TM_dom"/>
</dbReference>
<keyword evidence="3" id="KW-0547">Nucleotide-binding</keyword>
<feature type="transmembrane region" description="Helical" evidence="7">
    <location>
        <begin position="704"/>
        <end position="724"/>
    </location>
</feature>
<proteinExistence type="predicted"/>
<feature type="transmembrane region" description="Helical" evidence="7">
    <location>
        <begin position="177"/>
        <end position="202"/>
    </location>
</feature>
<dbReference type="InterPro" id="IPR003439">
    <property type="entry name" value="ABC_transporter-like_ATP-bd"/>
</dbReference>
<feature type="transmembrane region" description="Helical" evidence="7">
    <location>
        <begin position="73"/>
        <end position="98"/>
    </location>
</feature>
<keyword evidence="1" id="KW-0813">Transport</keyword>
<evidence type="ECO:0000256" key="5">
    <source>
        <dbReference type="ARBA" id="ARBA00022989"/>
    </source>
</evidence>
<dbReference type="PANTHER" id="PTHR24223:SF448">
    <property type="entry name" value="FI20146P1-RELATED"/>
    <property type="match status" value="1"/>
</dbReference>
<keyword evidence="6 7" id="KW-0472">Membrane</keyword>
<evidence type="ECO:0000256" key="7">
    <source>
        <dbReference type="SAM" id="Phobius"/>
    </source>
</evidence>
<name>A0A0A9WPJ1_LYGHE</name>
<gene>
    <name evidence="9" type="primary">ABCC4_12</name>
    <name evidence="9" type="ORF">CM83_96671</name>
</gene>
<feature type="domain" description="ABC transporter" evidence="8">
    <location>
        <begin position="383"/>
        <end position="607"/>
    </location>
</feature>
<dbReference type="Pfam" id="PF00664">
    <property type="entry name" value="ABC_membrane"/>
    <property type="match status" value="1"/>
</dbReference>
<feature type="transmembrane region" description="Helical" evidence="7">
    <location>
        <begin position="104"/>
        <end position="124"/>
    </location>
</feature>
<dbReference type="SUPFAM" id="SSF90123">
    <property type="entry name" value="ABC transporter transmembrane region"/>
    <property type="match status" value="2"/>
</dbReference>
<dbReference type="GO" id="GO:0016887">
    <property type="term" value="F:ATP hydrolysis activity"/>
    <property type="evidence" value="ECO:0007669"/>
    <property type="project" value="InterPro"/>
</dbReference>
<accession>A0A0A9WPJ1</accession>
<keyword evidence="5 7" id="KW-1133">Transmembrane helix</keyword>
<feature type="transmembrane region" description="Helical" evidence="7">
    <location>
        <begin position="285"/>
        <end position="311"/>
    </location>
</feature>
<keyword evidence="2 7" id="KW-0812">Transmembrane</keyword>
<reference evidence="9" key="2">
    <citation type="submission" date="2014-07" db="EMBL/GenBank/DDBJ databases">
        <authorList>
            <person name="Hull J."/>
        </authorList>
    </citation>
    <scope>NUCLEOTIDE SEQUENCE</scope>
</reference>
<reference evidence="9" key="1">
    <citation type="journal article" date="2014" name="PLoS ONE">
        <title>Transcriptome-Based Identification of ABC Transporters in the Western Tarnished Plant Bug Lygus hesperus.</title>
        <authorList>
            <person name="Hull J.J."/>
            <person name="Chaney K."/>
            <person name="Geib S.M."/>
            <person name="Fabrick J.A."/>
            <person name="Brent C.S."/>
            <person name="Walsh D."/>
            <person name="Lavine L.C."/>
        </authorList>
    </citation>
    <scope>NUCLEOTIDE SEQUENCE</scope>
</reference>
<dbReference type="GO" id="GO:0140359">
    <property type="term" value="F:ABC-type transporter activity"/>
    <property type="evidence" value="ECO:0007669"/>
    <property type="project" value="InterPro"/>
</dbReference>
<keyword evidence="4" id="KW-0067">ATP-binding</keyword>
<evidence type="ECO:0000313" key="9">
    <source>
        <dbReference type="EMBL" id="JAG06765.1"/>
    </source>
</evidence>
<dbReference type="Gene3D" id="1.20.1560.10">
    <property type="entry name" value="ABC transporter type 1, transmembrane domain"/>
    <property type="match status" value="1"/>
</dbReference>
<dbReference type="SUPFAM" id="SSF52540">
    <property type="entry name" value="P-loop containing nucleoside triphosphate hydrolases"/>
    <property type="match status" value="1"/>
</dbReference>
<dbReference type="InterPro" id="IPR036640">
    <property type="entry name" value="ABC1_TM_sf"/>
</dbReference>
<dbReference type="GO" id="GO:0016020">
    <property type="term" value="C:membrane"/>
    <property type="evidence" value="ECO:0007669"/>
    <property type="project" value="InterPro"/>
</dbReference>
<dbReference type="PANTHER" id="PTHR24223">
    <property type="entry name" value="ATP-BINDING CASSETTE SUB-FAMILY C"/>
    <property type="match status" value="1"/>
</dbReference>
<evidence type="ECO:0000259" key="8">
    <source>
        <dbReference type="PROSITE" id="PS50893"/>
    </source>
</evidence>
<feature type="transmembrane region" description="Helical" evidence="7">
    <location>
        <begin position="907"/>
        <end position="928"/>
    </location>
</feature>
<protein>
    <submittedName>
        <fullName evidence="9">Multidrug resistance-associated protein 4</fullName>
    </submittedName>
</protein>
<dbReference type="GO" id="GO:0005524">
    <property type="term" value="F:ATP binding"/>
    <property type="evidence" value="ECO:0007669"/>
    <property type="project" value="UniProtKB-KW"/>
</dbReference>
<dbReference type="InterPro" id="IPR050173">
    <property type="entry name" value="ABC_transporter_C-like"/>
</dbReference>
<evidence type="ECO:0000256" key="3">
    <source>
        <dbReference type="ARBA" id="ARBA00022741"/>
    </source>
</evidence>
<organism evidence="9">
    <name type="scientific">Lygus hesperus</name>
    <name type="common">Western plant bug</name>
    <dbReference type="NCBI Taxonomy" id="30085"/>
    <lineage>
        <taxon>Eukaryota</taxon>
        <taxon>Metazoa</taxon>
        <taxon>Ecdysozoa</taxon>
        <taxon>Arthropoda</taxon>
        <taxon>Hexapoda</taxon>
        <taxon>Insecta</taxon>
        <taxon>Pterygota</taxon>
        <taxon>Neoptera</taxon>
        <taxon>Paraneoptera</taxon>
        <taxon>Hemiptera</taxon>
        <taxon>Heteroptera</taxon>
        <taxon>Panheteroptera</taxon>
        <taxon>Cimicomorpha</taxon>
        <taxon>Miridae</taxon>
        <taxon>Mirini</taxon>
        <taxon>Lygus</taxon>
    </lineage>
</organism>
<dbReference type="AlphaFoldDB" id="A0A0A9WPJ1"/>
<feature type="transmembrane region" description="Helical" evidence="7">
    <location>
        <begin position="323"/>
        <end position="341"/>
    </location>
</feature>
<feature type="transmembrane region" description="Helical" evidence="7">
    <location>
        <begin position="807"/>
        <end position="837"/>
    </location>
</feature>
<feature type="transmembrane region" description="Helical" evidence="7">
    <location>
        <begin position="208"/>
        <end position="228"/>
    </location>
</feature>
<evidence type="ECO:0000256" key="2">
    <source>
        <dbReference type="ARBA" id="ARBA00022692"/>
    </source>
</evidence>